<feature type="signal peptide" evidence="1">
    <location>
        <begin position="1"/>
        <end position="19"/>
    </location>
</feature>
<evidence type="ECO:0000256" key="1">
    <source>
        <dbReference type="SAM" id="SignalP"/>
    </source>
</evidence>
<proteinExistence type="predicted"/>
<dbReference type="EMBL" id="KZ678452">
    <property type="protein sequence ID" value="PSR83933.1"/>
    <property type="molecule type" value="Genomic_DNA"/>
</dbReference>
<dbReference type="InParanoid" id="A0A2T3A6R0"/>
<organism evidence="2 3">
    <name type="scientific">Coniella lustricola</name>
    <dbReference type="NCBI Taxonomy" id="2025994"/>
    <lineage>
        <taxon>Eukaryota</taxon>
        <taxon>Fungi</taxon>
        <taxon>Dikarya</taxon>
        <taxon>Ascomycota</taxon>
        <taxon>Pezizomycotina</taxon>
        <taxon>Sordariomycetes</taxon>
        <taxon>Sordariomycetidae</taxon>
        <taxon>Diaporthales</taxon>
        <taxon>Schizoparmaceae</taxon>
        <taxon>Coniella</taxon>
    </lineage>
</organism>
<sequence>MFSLLASPCLFSLFYLASTTQRLIHPVTSLTPFYVQVPFLPSTKCSGTTSTQQRLFLTSSHGTLSYFVPANQPEFPSAMDAIF</sequence>
<gene>
    <name evidence="2" type="ORF">BD289DRAFT_275337</name>
</gene>
<evidence type="ECO:0000313" key="2">
    <source>
        <dbReference type="EMBL" id="PSR83933.1"/>
    </source>
</evidence>
<evidence type="ECO:0008006" key="4">
    <source>
        <dbReference type="Google" id="ProtNLM"/>
    </source>
</evidence>
<protein>
    <recommendedName>
        <fullName evidence="4">Secreted protein</fullName>
    </recommendedName>
</protein>
<dbReference type="Proteomes" id="UP000241462">
    <property type="component" value="Unassembled WGS sequence"/>
</dbReference>
<feature type="chain" id="PRO_5015424088" description="Secreted protein" evidence="1">
    <location>
        <begin position="20"/>
        <end position="83"/>
    </location>
</feature>
<name>A0A2T3A6R0_9PEZI</name>
<keyword evidence="1" id="KW-0732">Signal</keyword>
<dbReference type="AlphaFoldDB" id="A0A2T3A6R0"/>
<accession>A0A2T3A6R0</accession>
<keyword evidence="3" id="KW-1185">Reference proteome</keyword>
<reference evidence="2 3" key="1">
    <citation type="journal article" date="2018" name="Mycol. Prog.">
        <title>Coniella lustricola, a new species from submerged detritus.</title>
        <authorList>
            <person name="Raudabaugh D.B."/>
            <person name="Iturriaga T."/>
            <person name="Carver A."/>
            <person name="Mondo S."/>
            <person name="Pangilinan J."/>
            <person name="Lipzen A."/>
            <person name="He G."/>
            <person name="Amirebrahimi M."/>
            <person name="Grigoriev I.V."/>
            <person name="Miller A.N."/>
        </authorList>
    </citation>
    <scope>NUCLEOTIDE SEQUENCE [LARGE SCALE GENOMIC DNA]</scope>
    <source>
        <strain evidence="2 3">B22-T-1</strain>
    </source>
</reference>
<evidence type="ECO:0000313" key="3">
    <source>
        <dbReference type="Proteomes" id="UP000241462"/>
    </source>
</evidence>